<organism evidence="2 3">
    <name type="scientific">Mucor flavus</name>
    <dbReference type="NCBI Taxonomy" id="439312"/>
    <lineage>
        <taxon>Eukaryota</taxon>
        <taxon>Fungi</taxon>
        <taxon>Fungi incertae sedis</taxon>
        <taxon>Mucoromycota</taxon>
        <taxon>Mucoromycotina</taxon>
        <taxon>Mucoromycetes</taxon>
        <taxon>Mucorales</taxon>
        <taxon>Mucorineae</taxon>
        <taxon>Mucoraceae</taxon>
        <taxon>Mucor</taxon>
    </lineage>
</organism>
<comment type="caution">
    <text evidence="2">The sequence shown here is derived from an EMBL/GenBank/DDBJ whole genome shotgun (WGS) entry which is preliminary data.</text>
</comment>
<evidence type="ECO:0000313" key="3">
    <source>
        <dbReference type="Proteomes" id="UP001473302"/>
    </source>
</evidence>
<feature type="region of interest" description="Disordered" evidence="1">
    <location>
        <begin position="1"/>
        <end position="34"/>
    </location>
</feature>
<reference evidence="2 3" key="1">
    <citation type="submission" date="2024-04" db="EMBL/GenBank/DDBJ databases">
        <title>genome sequences of Mucor flavus KT1a and Helicostylum pulchrum KT1b strains isolated from the surface of a dry-aged beef.</title>
        <authorList>
            <person name="Toyotome T."/>
            <person name="Hosono M."/>
            <person name="Torimaru M."/>
            <person name="Fukuda K."/>
            <person name="Mikami N."/>
        </authorList>
    </citation>
    <scope>NUCLEOTIDE SEQUENCE [LARGE SCALE GENOMIC DNA]</scope>
    <source>
        <strain evidence="2 3">KT1a</strain>
    </source>
</reference>
<evidence type="ECO:0000256" key="1">
    <source>
        <dbReference type="SAM" id="MobiDB-lite"/>
    </source>
</evidence>
<name>A0ABP9ZA97_9FUNG</name>
<proteinExistence type="predicted"/>
<dbReference type="Proteomes" id="UP001473302">
    <property type="component" value="Unassembled WGS sequence"/>
</dbReference>
<feature type="region of interest" description="Disordered" evidence="1">
    <location>
        <begin position="116"/>
        <end position="154"/>
    </location>
</feature>
<gene>
    <name evidence="2" type="ORF">MFLAVUS_009578</name>
</gene>
<feature type="compositionally biased region" description="Acidic residues" evidence="1">
    <location>
        <begin position="116"/>
        <end position="146"/>
    </location>
</feature>
<keyword evidence="3" id="KW-1185">Reference proteome</keyword>
<evidence type="ECO:0000313" key="2">
    <source>
        <dbReference type="EMBL" id="GAA5816056.1"/>
    </source>
</evidence>
<protein>
    <submittedName>
        <fullName evidence="2">Uncharacterized protein</fullName>
    </submittedName>
</protein>
<accession>A0ABP9ZA97</accession>
<sequence length="154" mass="17450">MTLNNKKQRAGETSMSIRNSQVSNEGDYSDTMNVSSTKRKYKFASRHYDDDDDDEFFDCEFVDIYIYATINLPSDSISEPLSSEAVPVSDHTDTMLNILIQSFSCLSIKYDDSIDEDTEMTEEGSLDEDTEITEAEPLDEADDVEMTEATVFQL</sequence>
<dbReference type="EMBL" id="BAABUK010000029">
    <property type="protein sequence ID" value="GAA5816056.1"/>
    <property type="molecule type" value="Genomic_DNA"/>
</dbReference>